<feature type="region of interest" description="Disordered" evidence="4">
    <location>
        <begin position="1334"/>
        <end position="1469"/>
    </location>
</feature>
<feature type="compositionally biased region" description="Basic and acidic residues" evidence="4">
    <location>
        <begin position="1428"/>
        <end position="1438"/>
    </location>
</feature>
<evidence type="ECO:0000313" key="7">
    <source>
        <dbReference type="EMBL" id="KAG8466310.1"/>
    </source>
</evidence>
<feature type="region of interest" description="Disordered" evidence="4">
    <location>
        <begin position="167"/>
        <end position="257"/>
    </location>
</feature>
<feature type="region of interest" description="Disordered" evidence="4">
    <location>
        <begin position="1128"/>
        <end position="1165"/>
    </location>
</feature>
<dbReference type="NCBIfam" id="TIGR02232">
    <property type="entry name" value="myxo_disulf_rpt"/>
    <property type="match status" value="1"/>
</dbReference>
<evidence type="ECO:0000256" key="2">
    <source>
        <dbReference type="ARBA" id="ARBA00022737"/>
    </source>
</evidence>
<evidence type="ECO:0000259" key="6">
    <source>
        <dbReference type="PROSITE" id="PS50214"/>
    </source>
</evidence>
<keyword evidence="5" id="KW-0472">Membrane</keyword>
<protein>
    <recommendedName>
        <fullName evidence="6">Disintegrin domain-containing protein</fullName>
    </recommendedName>
</protein>
<evidence type="ECO:0000256" key="1">
    <source>
        <dbReference type="ARBA" id="ARBA00022729"/>
    </source>
</evidence>
<dbReference type="SUPFAM" id="SSF55486">
    <property type="entry name" value="Metalloproteases ('zincins'), catalytic domain"/>
    <property type="match status" value="1"/>
</dbReference>
<dbReference type="GO" id="GO:0005886">
    <property type="term" value="C:plasma membrane"/>
    <property type="evidence" value="ECO:0007669"/>
    <property type="project" value="TreeGrafter"/>
</dbReference>
<dbReference type="SMART" id="SM00050">
    <property type="entry name" value="DISIN"/>
    <property type="match status" value="1"/>
</dbReference>
<dbReference type="InterPro" id="IPR051489">
    <property type="entry name" value="ADAM_Metalloproteinase"/>
</dbReference>
<keyword evidence="3" id="KW-1015">Disulfide bond</keyword>
<keyword evidence="1" id="KW-0732">Signal</keyword>
<evidence type="ECO:0000256" key="5">
    <source>
        <dbReference type="SAM" id="Phobius"/>
    </source>
</evidence>
<reference evidence="7" key="1">
    <citation type="submission" date="2021-05" db="EMBL/GenBank/DDBJ databases">
        <title>The genome of the haptophyte Pavlova lutheri (Diacronema luteri, Pavlovales) - a model for lipid biosynthesis in eukaryotic algae.</title>
        <authorList>
            <person name="Hulatt C.J."/>
            <person name="Posewitz M.C."/>
        </authorList>
    </citation>
    <scope>NUCLEOTIDE SEQUENCE</scope>
    <source>
        <strain evidence="7">NIVA-4/92</strain>
    </source>
</reference>
<dbReference type="InterPro" id="IPR024079">
    <property type="entry name" value="MetalloPept_cat_dom_sf"/>
</dbReference>
<dbReference type="Pfam" id="PF13688">
    <property type="entry name" value="Reprolysin_5"/>
    <property type="match status" value="1"/>
</dbReference>
<evidence type="ECO:0000256" key="4">
    <source>
        <dbReference type="SAM" id="MobiDB-lite"/>
    </source>
</evidence>
<comment type="caution">
    <text evidence="7">The sequence shown here is derived from an EMBL/GenBank/DDBJ whole genome shotgun (WGS) entry which is preliminary data.</text>
</comment>
<name>A0A8J6CDX0_DIALT</name>
<feature type="compositionally biased region" description="Acidic residues" evidence="4">
    <location>
        <begin position="1411"/>
        <end position="1420"/>
    </location>
</feature>
<keyword evidence="5" id="KW-1133">Transmembrane helix</keyword>
<keyword evidence="8" id="KW-1185">Reference proteome</keyword>
<dbReference type="EMBL" id="JAGTXO010000008">
    <property type="protein sequence ID" value="KAG8466310.1"/>
    <property type="molecule type" value="Genomic_DNA"/>
</dbReference>
<dbReference type="Pfam" id="PF13948">
    <property type="entry name" value="DUF4215"/>
    <property type="match status" value="1"/>
</dbReference>
<keyword evidence="2" id="KW-0677">Repeat</keyword>
<gene>
    <name evidence="7" type="ORF">KFE25_002066</name>
</gene>
<evidence type="ECO:0000313" key="8">
    <source>
        <dbReference type="Proteomes" id="UP000751190"/>
    </source>
</evidence>
<dbReference type="GO" id="GO:0004222">
    <property type="term" value="F:metalloendopeptidase activity"/>
    <property type="evidence" value="ECO:0007669"/>
    <property type="project" value="TreeGrafter"/>
</dbReference>
<feature type="compositionally biased region" description="Gly residues" evidence="4">
    <location>
        <begin position="1147"/>
        <end position="1159"/>
    </location>
</feature>
<dbReference type="OMA" id="DDASPCC"/>
<feature type="compositionally biased region" description="Basic and acidic residues" evidence="4">
    <location>
        <begin position="1367"/>
        <end position="1382"/>
    </location>
</feature>
<dbReference type="GO" id="GO:0006509">
    <property type="term" value="P:membrane protein ectodomain proteolysis"/>
    <property type="evidence" value="ECO:0007669"/>
    <property type="project" value="TreeGrafter"/>
</dbReference>
<feature type="domain" description="Disintegrin" evidence="6">
    <location>
        <begin position="798"/>
        <end position="883"/>
    </location>
</feature>
<organism evidence="7 8">
    <name type="scientific">Diacronema lutheri</name>
    <name type="common">Unicellular marine alga</name>
    <name type="synonym">Monochrysis lutheri</name>
    <dbReference type="NCBI Taxonomy" id="2081491"/>
    <lineage>
        <taxon>Eukaryota</taxon>
        <taxon>Haptista</taxon>
        <taxon>Haptophyta</taxon>
        <taxon>Pavlovophyceae</taxon>
        <taxon>Pavlovales</taxon>
        <taxon>Pavlovaceae</taxon>
        <taxon>Diacronema</taxon>
    </lineage>
</organism>
<sequence>MPAEGGGVARWLVICAHATASALHHVDELSVTSRTTGGGVIRLAVRASNRSLVFDLEPAPTFAAGATIIVHGQGRTERLSAPAVRTYAGRAILGVGWARATLDSAGSVRHALLHVPSEGALGAHARARGVLLVLERDESEAEMARAGKGSTRAAPRHVLRDVRELDAGGASCGTDSAHRVRTERGPPGGASATERQQLRRAGGSMGTVAREARDERAFRAARGAPAHRHGVEGEAMRGGGGGGRPAAEPAPGRATAGVDADEIGARSHARALSVLGELPTGPPYGRLSSCPPQPALHDLRLGLVADRGYVAAHGGAAATVDEVAHVVNLANAIYMDQTGVRLMVETLIVNVDATPSYEASGPNYAPVTPGLRSCAAPIVDGSLISANLESQPSQTVTVRVNAATQLLSEFAVWVGNHAPSAGEHGTIGAWHLLTNCLPQPGLVGLATEGAACARSSQRLFVRDSGLRCGGSCQYELPNGNAALTLTLSSHGGPCPLGWPACTANMALSSHTSLTWRTFAHEVGHNLNAQHTASGLMAYTEDAHFFDDGLLCAFVQGALRARRFVASDCLTTAAPVCGNGVRETGEGCDDGNDSSSDGCVACVEACGWRCAEDAASGRSSCERTCGNGVVDLDTLEECDDASPCCEQCRLAPGASCSPGAPLGSGCCTEHCAVLPATATCGTHGYCGAGGACVQHGSPCELFANTVLDTRGANPAAAGASVACPLLANAPCTLRCYNRASDACVAFNDPAYAFFLDGAPCTSSSGPSSGLNGSSSGLNGSSSGLNGSSSGLCAAGVCVPSACGNGVREGAEECDDASPCCEQRACRLAEAVSCSPPSSECCSATCVALPASTPCADGGGYCGRRGVCEPYVRGCAELGAPYATDTASCPIGAGADAGCVPRCALDGSSSCAELSGTLPDGTPCDLGDGDVGVCIGGACEHAQAQCQPGLRPSPPPRPPTPPPAPPPRPPPSPPPPSPPSPPAPPPAPPSPPAPPPAPPPSPPPPAPPPRPPPSPPPFVGVRYRLALGLSDDVSAWDQATSAGRGRWRALHFALASGLDVAELANVRFVSALPGSTRVLVDVLQSAGGAAGAPALDALLRSRRSQLTTLVQSALPGTTVEASVTLISAHPMNMPAAPPPPSSPATAASSGGGGRRSAGAPGGAPAAPPPARVGWFSLPLSWVYVLVPAAVVVCCCALLAGLVLWRRRRRTKPAPRGAPAFVEVGVPSPPKPARRAPSYEDAAAPTPPPSARRTPKPSGGAMRSPPPTARRSLERNVPELGVGLERRTDSAPAHDDDDDDDDDRCRPYALGSAASLSSTEHELERQIDEQMARFRRAVASTPRAHRASVRSVGSAGTPGRDGGGAARQPRASDARGRGRANERGEPATSSIDAGVASAGDGAATWRRPPRLRVDDDDDDDDGGGDGGGGGRRGERSAERVADGAAARYTPRGYCSESHSAATTGMQATRQRA</sequence>
<dbReference type="PROSITE" id="PS50214">
    <property type="entry name" value="DISINTEGRIN_2"/>
    <property type="match status" value="2"/>
</dbReference>
<feature type="transmembrane region" description="Helical" evidence="5">
    <location>
        <begin position="1179"/>
        <end position="1202"/>
    </location>
</feature>
<feature type="compositionally biased region" description="Pro residues" evidence="4">
    <location>
        <begin position="949"/>
        <end position="1015"/>
    </location>
</feature>
<feature type="region of interest" description="Disordered" evidence="4">
    <location>
        <begin position="1209"/>
        <end position="1322"/>
    </location>
</feature>
<dbReference type="PRINTS" id="PR01217">
    <property type="entry name" value="PRICHEXTENSN"/>
</dbReference>
<keyword evidence="5" id="KW-0812">Transmembrane</keyword>
<feature type="compositionally biased region" description="Polar residues" evidence="4">
    <location>
        <begin position="1453"/>
        <end position="1469"/>
    </location>
</feature>
<dbReference type="PANTHER" id="PTHR45702:SF2">
    <property type="entry name" value="KUZBANIAN, ISOFORM A"/>
    <property type="match status" value="1"/>
</dbReference>
<feature type="compositionally biased region" description="Low complexity" evidence="4">
    <location>
        <begin position="245"/>
        <end position="257"/>
    </location>
</feature>
<accession>A0A8J6CDX0</accession>
<feature type="compositionally biased region" description="Low complexity" evidence="4">
    <location>
        <begin position="1386"/>
        <end position="1400"/>
    </location>
</feature>
<feature type="domain" description="Disintegrin" evidence="6">
    <location>
        <begin position="621"/>
        <end position="698"/>
    </location>
</feature>
<dbReference type="PANTHER" id="PTHR45702">
    <property type="entry name" value="ADAM10/ADAM17 METALLOPEPTIDASE FAMILY MEMBER"/>
    <property type="match status" value="1"/>
</dbReference>
<feature type="region of interest" description="Disordered" evidence="4">
    <location>
        <begin position="943"/>
        <end position="1015"/>
    </location>
</feature>
<dbReference type="InterPro" id="IPR001762">
    <property type="entry name" value="Disintegrin_dom"/>
</dbReference>
<feature type="compositionally biased region" description="Basic and acidic residues" evidence="4">
    <location>
        <begin position="1281"/>
        <end position="1291"/>
    </location>
</feature>
<proteinExistence type="predicted"/>
<dbReference type="Gene3D" id="3.40.390.10">
    <property type="entry name" value="Collagenase (Catalytic Domain)"/>
    <property type="match status" value="1"/>
</dbReference>
<dbReference type="InterPro" id="IPR011936">
    <property type="entry name" value="Myxo_disulph_rpt"/>
</dbReference>
<dbReference type="Proteomes" id="UP000751190">
    <property type="component" value="Unassembled WGS sequence"/>
</dbReference>
<evidence type="ECO:0000256" key="3">
    <source>
        <dbReference type="ARBA" id="ARBA00023157"/>
    </source>
</evidence>
<dbReference type="OrthoDB" id="426448at2759"/>